<evidence type="ECO:0000313" key="2">
    <source>
        <dbReference type="EMBL" id="CAH1566131.1"/>
    </source>
</evidence>
<name>A0AAU9QFG8_9VIBR</name>
<accession>A0AAU9QFG8</accession>
<dbReference type="AlphaFoldDB" id="A0AAU9QFG8"/>
<comment type="caution">
    <text evidence="2">The sequence shown here is derived from an EMBL/GenBank/DDBJ whole genome shotgun (WGS) entry which is preliminary data.</text>
</comment>
<sequence length="115" mass="12750">MKTWFLILSMTLAMLTSFHSVAAPGWSGKSKISSIYVLNETQALIKLASFRNPHNCEVNSSGDIILNPLSNKTWFTVLLSAHMAGKEVDIWVNASCDKTHWVGPTFATIGHVRLF</sequence>
<reference evidence="2" key="1">
    <citation type="submission" date="2022-01" db="EMBL/GenBank/DDBJ databases">
        <authorList>
            <person name="Lagorce A."/>
        </authorList>
    </citation>
    <scope>NUCLEOTIDE SEQUENCE</scope>
    <source>
        <strain evidence="2">Th15_F1_A12</strain>
    </source>
</reference>
<dbReference type="RefSeq" id="WP_409588008.1">
    <property type="nucleotide sequence ID" value="NZ_CAKMTZ010000001.1"/>
</dbReference>
<proteinExistence type="predicted"/>
<dbReference type="Proteomes" id="UP001295462">
    <property type="component" value="Unassembled WGS sequence"/>
</dbReference>
<feature type="signal peptide" evidence="1">
    <location>
        <begin position="1"/>
        <end position="22"/>
    </location>
</feature>
<protein>
    <submittedName>
        <fullName evidence="2">Uncharacterized protein</fullName>
    </submittedName>
</protein>
<evidence type="ECO:0000313" key="3">
    <source>
        <dbReference type="Proteomes" id="UP001295462"/>
    </source>
</evidence>
<keyword evidence="1" id="KW-0732">Signal</keyword>
<gene>
    <name evidence="2" type="ORF">THF1A12_10449</name>
</gene>
<dbReference type="EMBL" id="CAKMUD010000001">
    <property type="protein sequence ID" value="CAH1566131.1"/>
    <property type="molecule type" value="Genomic_DNA"/>
</dbReference>
<feature type="chain" id="PRO_5043863328" evidence="1">
    <location>
        <begin position="23"/>
        <end position="115"/>
    </location>
</feature>
<evidence type="ECO:0000256" key="1">
    <source>
        <dbReference type="SAM" id="SignalP"/>
    </source>
</evidence>
<organism evidence="2 3">
    <name type="scientific">Vibrio jasicida</name>
    <dbReference type="NCBI Taxonomy" id="766224"/>
    <lineage>
        <taxon>Bacteria</taxon>
        <taxon>Pseudomonadati</taxon>
        <taxon>Pseudomonadota</taxon>
        <taxon>Gammaproteobacteria</taxon>
        <taxon>Vibrionales</taxon>
        <taxon>Vibrionaceae</taxon>
        <taxon>Vibrio</taxon>
    </lineage>
</organism>